<feature type="signal peptide" evidence="1">
    <location>
        <begin position="1"/>
        <end position="22"/>
    </location>
</feature>
<evidence type="ECO:0000313" key="2">
    <source>
        <dbReference type="EMBL" id="RDB27340.1"/>
    </source>
</evidence>
<dbReference type="AlphaFoldDB" id="A0A369K1G3"/>
<keyword evidence="3" id="KW-1185">Reference proteome</keyword>
<comment type="caution">
    <text evidence="2">The sequence shown here is derived from an EMBL/GenBank/DDBJ whole genome shotgun (WGS) entry which is preliminary data.</text>
</comment>
<dbReference type="Proteomes" id="UP000076154">
    <property type="component" value="Unassembled WGS sequence"/>
</dbReference>
<keyword evidence="1" id="KW-0732">Signal</keyword>
<name>A0A369K1G3_HYPMA</name>
<gene>
    <name evidence="2" type="ORF">Hypma_004441</name>
</gene>
<evidence type="ECO:0000313" key="3">
    <source>
        <dbReference type="Proteomes" id="UP000076154"/>
    </source>
</evidence>
<sequence length="96" mass="10060">MYLTLITAVFFSLACVTSLTQAQPPIPPIGLYCCPTTGPNGLTLDRQQTGPYTIFCYYDEGTTQGCFYNPATGLGGGTAGCPLQAPANPHPPTCPI</sequence>
<protein>
    <recommendedName>
        <fullName evidence="4">Secreted protein</fullName>
    </recommendedName>
</protein>
<dbReference type="EMBL" id="LUEZ02000017">
    <property type="protein sequence ID" value="RDB27340.1"/>
    <property type="molecule type" value="Genomic_DNA"/>
</dbReference>
<reference evidence="2" key="1">
    <citation type="submission" date="2018-04" db="EMBL/GenBank/DDBJ databases">
        <title>Whole genome sequencing of Hypsizygus marmoreus.</title>
        <authorList>
            <person name="Choi I.-G."/>
            <person name="Min B."/>
            <person name="Kim J.-G."/>
            <person name="Kim S."/>
            <person name="Oh Y.-L."/>
            <person name="Kong W.-S."/>
            <person name="Park H."/>
            <person name="Jeong J."/>
            <person name="Song E.-S."/>
        </authorList>
    </citation>
    <scope>NUCLEOTIDE SEQUENCE [LARGE SCALE GENOMIC DNA]</scope>
    <source>
        <strain evidence="2">51987-8</strain>
    </source>
</reference>
<evidence type="ECO:0008006" key="4">
    <source>
        <dbReference type="Google" id="ProtNLM"/>
    </source>
</evidence>
<dbReference type="OrthoDB" id="2964894at2759"/>
<accession>A0A369K1G3</accession>
<feature type="chain" id="PRO_5017000761" description="Secreted protein" evidence="1">
    <location>
        <begin position="23"/>
        <end position="96"/>
    </location>
</feature>
<organism evidence="2 3">
    <name type="scientific">Hypsizygus marmoreus</name>
    <name type="common">White beech mushroom</name>
    <name type="synonym">Agaricus marmoreus</name>
    <dbReference type="NCBI Taxonomy" id="39966"/>
    <lineage>
        <taxon>Eukaryota</taxon>
        <taxon>Fungi</taxon>
        <taxon>Dikarya</taxon>
        <taxon>Basidiomycota</taxon>
        <taxon>Agaricomycotina</taxon>
        <taxon>Agaricomycetes</taxon>
        <taxon>Agaricomycetidae</taxon>
        <taxon>Agaricales</taxon>
        <taxon>Tricholomatineae</taxon>
        <taxon>Lyophyllaceae</taxon>
        <taxon>Hypsizygus</taxon>
    </lineage>
</organism>
<proteinExistence type="predicted"/>
<dbReference type="InParanoid" id="A0A369K1G3"/>
<evidence type="ECO:0000256" key="1">
    <source>
        <dbReference type="SAM" id="SignalP"/>
    </source>
</evidence>